<dbReference type="GO" id="GO:0071972">
    <property type="term" value="F:peptidoglycan L,D-transpeptidase activity"/>
    <property type="evidence" value="ECO:0007669"/>
    <property type="project" value="TreeGrafter"/>
</dbReference>
<keyword evidence="8" id="KW-0732">Signal</keyword>
<evidence type="ECO:0000256" key="2">
    <source>
        <dbReference type="ARBA" id="ARBA00005992"/>
    </source>
</evidence>
<evidence type="ECO:0000256" key="1">
    <source>
        <dbReference type="ARBA" id="ARBA00004752"/>
    </source>
</evidence>
<protein>
    <recommendedName>
        <fullName evidence="9">L,D-TPase catalytic domain-containing protein</fullName>
    </recommendedName>
</protein>
<evidence type="ECO:0000256" key="6">
    <source>
        <dbReference type="ARBA" id="ARBA00023316"/>
    </source>
</evidence>
<evidence type="ECO:0000256" key="7">
    <source>
        <dbReference type="PROSITE-ProRule" id="PRU01373"/>
    </source>
</evidence>
<feature type="active site" description="Proton donor/acceptor" evidence="7">
    <location>
        <position position="154"/>
    </location>
</feature>
<gene>
    <name evidence="10" type="ORF">AVDCRST_MAG23-778</name>
</gene>
<dbReference type="UniPathway" id="UPA00219"/>
<dbReference type="InterPro" id="IPR050979">
    <property type="entry name" value="LD-transpeptidase"/>
</dbReference>
<dbReference type="InterPro" id="IPR005490">
    <property type="entry name" value="LD_TPept_cat_dom"/>
</dbReference>
<dbReference type="Pfam" id="PF03734">
    <property type="entry name" value="YkuD"/>
    <property type="match status" value="1"/>
</dbReference>
<dbReference type="Gene3D" id="2.40.440.10">
    <property type="entry name" value="L,D-transpeptidase catalytic domain-like"/>
    <property type="match status" value="1"/>
</dbReference>
<feature type="domain" description="L,D-TPase catalytic" evidence="9">
    <location>
        <begin position="82"/>
        <end position="191"/>
    </location>
</feature>
<dbReference type="PROSITE" id="PS52029">
    <property type="entry name" value="LD_TPASE"/>
    <property type="match status" value="1"/>
</dbReference>
<evidence type="ECO:0000256" key="4">
    <source>
        <dbReference type="ARBA" id="ARBA00022960"/>
    </source>
</evidence>
<comment type="similarity">
    <text evidence="2">Belongs to the YkuD family.</text>
</comment>
<dbReference type="GO" id="GO:0005576">
    <property type="term" value="C:extracellular region"/>
    <property type="evidence" value="ECO:0007669"/>
    <property type="project" value="TreeGrafter"/>
</dbReference>
<dbReference type="GO" id="GO:0008360">
    <property type="term" value="P:regulation of cell shape"/>
    <property type="evidence" value="ECO:0007669"/>
    <property type="project" value="UniProtKB-UniRule"/>
</dbReference>
<feature type="chain" id="PRO_5027112123" description="L,D-TPase catalytic domain-containing protein" evidence="8">
    <location>
        <begin position="28"/>
        <end position="226"/>
    </location>
</feature>
<dbReference type="SUPFAM" id="SSF141523">
    <property type="entry name" value="L,D-transpeptidase catalytic domain-like"/>
    <property type="match status" value="1"/>
</dbReference>
<dbReference type="NCBIfam" id="NF004785">
    <property type="entry name" value="PRK06132.1-2"/>
    <property type="match status" value="1"/>
</dbReference>
<reference evidence="10" key="1">
    <citation type="submission" date="2020-02" db="EMBL/GenBank/DDBJ databases">
        <authorList>
            <person name="Meier V. D."/>
        </authorList>
    </citation>
    <scope>NUCLEOTIDE SEQUENCE</scope>
    <source>
        <strain evidence="10">AVDCRST_MAG23</strain>
    </source>
</reference>
<feature type="signal peptide" evidence="8">
    <location>
        <begin position="1"/>
        <end position="27"/>
    </location>
</feature>
<dbReference type="GO" id="GO:0071555">
    <property type="term" value="P:cell wall organization"/>
    <property type="evidence" value="ECO:0007669"/>
    <property type="project" value="UniProtKB-UniRule"/>
</dbReference>
<keyword evidence="4 7" id="KW-0133">Cell shape</keyword>
<name>A0A6J4TNS7_9SPHN</name>
<keyword evidence="5 7" id="KW-0573">Peptidoglycan synthesis</keyword>
<proteinExistence type="inferred from homology"/>
<keyword evidence="6 7" id="KW-0961">Cell wall biogenesis/degradation</keyword>
<dbReference type="GO" id="GO:0018104">
    <property type="term" value="P:peptidoglycan-protein cross-linking"/>
    <property type="evidence" value="ECO:0007669"/>
    <property type="project" value="TreeGrafter"/>
</dbReference>
<evidence type="ECO:0000256" key="3">
    <source>
        <dbReference type="ARBA" id="ARBA00022679"/>
    </source>
</evidence>
<comment type="pathway">
    <text evidence="1 7">Cell wall biogenesis; peptidoglycan biosynthesis.</text>
</comment>
<keyword evidence="3" id="KW-0808">Transferase</keyword>
<feature type="active site" description="Nucleophile" evidence="7">
    <location>
        <position position="167"/>
    </location>
</feature>
<dbReference type="GO" id="GO:0016740">
    <property type="term" value="F:transferase activity"/>
    <property type="evidence" value="ECO:0007669"/>
    <property type="project" value="UniProtKB-KW"/>
</dbReference>
<dbReference type="InterPro" id="IPR038063">
    <property type="entry name" value="Transpep_catalytic_dom"/>
</dbReference>
<dbReference type="PANTHER" id="PTHR30582">
    <property type="entry name" value="L,D-TRANSPEPTIDASE"/>
    <property type="match status" value="1"/>
</dbReference>
<evidence type="ECO:0000256" key="8">
    <source>
        <dbReference type="SAM" id="SignalP"/>
    </source>
</evidence>
<evidence type="ECO:0000313" key="10">
    <source>
        <dbReference type="EMBL" id="CAA9528390.1"/>
    </source>
</evidence>
<accession>A0A6J4TNS7</accession>
<dbReference type="PANTHER" id="PTHR30582:SF2">
    <property type="entry name" value="L,D-TRANSPEPTIDASE YCIB-RELATED"/>
    <property type="match status" value="1"/>
</dbReference>
<dbReference type="EMBL" id="CADCWD010000031">
    <property type="protein sequence ID" value="CAA9528390.1"/>
    <property type="molecule type" value="Genomic_DNA"/>
</dbReference>
<sequence>MVRTPARFVRGTAVALALCFAPASSLAAKKATPTATKKVAAGAAKKAASPSKAAAAPIEQRADTLKPGHWVWRPELATEGAVEIVVSIPLQKAYVYRGGTLIGATTVSTGMPGYDTPTGRFRILQKRETHKSNLYDDAPMPFMQRLTWDGVALHAGAIPGEPASHGCVRLPKTFAAKLYGITDLGAAVLIVDEAPSPEAAYAMLGGRTFETAMGGPEEPVEGEAAE</sequence>
<dbReference type="AlphaFoldDB" id="A0A6J4TNS7"/>
<dbReference type="CDD" id="cd16913">
    <property type="entry name" value="YkuD_like"/>
    <property type="match status" value="1"/>
</dbReference>
<evidence type="ECO:0000256" key="5">
    <source>
        <dbReference type="ARBA" id="ARBA00022984"/>
    </source>
</evidence>
<organism evidence="10">
    <name type="scientific">uncultured Sphingosinicella sp</name>
    <dbReference type="NCBI Taxonomy" id="478748"/>
    <lineage>
        <taxon>Bacteria</taxon>
        <taxon>Pseudomonadati</taxon>
        <taxon>Pseudomonadota</taxon>
        <taxon>Alphaproteobacteria</taxon>
        <taxon>Sphingomonadales</taxon>
        <taxon>Sphingosinicellaceae</taxon>
        <taxon>Sphingosinicella</taxon>
        <taxon>environmental samples</taxon>
    </lineage>
</organism>
<evidence type="ECO:0000259" key="9">
    <source>
        <dbReference type="PROSITE" id="PS52029"/>
    </source>
</evidence>